<proteinExistence type="predicted"/>
<accession>A0ABQ6JGZ7</accession>
<organism evidence="1 2">
    <name type="scientific">Angustibacter aerolatus</name>
    <dbReference type="NCBI Taxonomy" id="1162965"/>
    <lineage>
        <taxon>Bacteria</taxon>
        <taxon>Bacillati</taxon>
        <taxon>Actinomycetota</taxon>
        <taxon>Actinomycetes</taxon>
        <taxon>Kineosporiales</taxon>
        <taxon>Kineosporiaceae</taxon>
    </lineage>
</organism>
<evidence type="ECO:0000313" key="1">
    <source>
        <dbReference type="EMBL" id="GMA87473.1"/>
    </source>
</evidence>
<reference evidence="2" key="1">
    <citation type="journal article" date="2019" name="Int. J. Syst. Evol. Microbiol.">
        <title>The Global Catalogue of Microorganisms (GCM) 10K type strain sequencing project: providing services to taxonomists for standard genome sequencing and annotation.</title>
        <authorList>
            <consortium name="The Broad Institute Genomics Platform"/>
            <consortium name="The Broad Institute Genome Sequencing Center for Infectious Disease"/>
            <person name="Wu L."/>
            <person name="Ma J."/>
        </authorList>
    </citation>
    <scope>NUCLEOTIDE SEQUENCE [LARGE SCALE GENOMIC DNA]</scope>
    <source>
        <strain evidence="2">NBRC 108730</strain>
    </source>
</reference>
<evidence type="ECO:0000313" key="2">
    <source>
        <dbReference type="Proteomes" id="UP001157017"/>
    </source>
</evidence>
<comment type="caution">
    <text evidence="1">The sequence shown here is derived from an EMBL/GenBank/DDBJ whole genome shotgun (WGS) entry which is preliminary data.</text>
</comment>
<name>A0ABQ6JGZ7_9ACTN</name>
<evidence type="ECO:0008006" key="3">
    <source>
        <dbReference type="Google" id="ProtNLM"/>
    </source>
</evidence>
<sequence>MPESMQYPDRRLDAGPVPHLLRVTQRGADLVLDRWLAAWQSSTVARPSGHRPWCVRTAHAAGDARCVGEALEPAGELGLWLVDRTAGPRLAVDTTGCDLSLWEARGLARLGVDAARVCRGGW</sequence>
<dbReference type="Proteomes" id="UP001157017">
    <property type="component" value="Unassembled WGS sequence"/>
</dbReference>
<protein>
    <recommendedName>
        <fullName evidence="3">RES domain-containing protein</fullName>
    </recommendedName>
</protein>
<dbReference type="EMBL" id="BSUZ01000001">
    <property type="protein sequence ID" value="GMA87473.1"/>
    <property type="molecule type" value="Genomic_DNA"/>
</dbReference>
<gene>
    <name evidence="1" type="ORF">GCM10025868_27230</name>
</gene>
<keyword evidence="2" id="KW-1185">Reference proteome</keyword>